<evidence type="ECO:0000256" key="1">
    <source>
        <dbReference type="SAM" id="MobiDB-lite"/>
    </source>
</evidence>
<proteinExistence type="predicted"/>
<reference evidence="4" key="1">
    <citation type="journal article" date="2019" name="Int. J. Syst. Evol. Microbiol.">
        <title>The Global Catalogue of Microorganisms (GCM) 10K type strain sequencing project: providing services to taxonomists for standard genome sequencing and annotation.</title>
        <authorList>
            <consortium name="The Broad Institute Genomics Platform"/>
            <consortium name="The Broad Institute Genome Sequencing Center for Infectious Disease"/>
            <person name="Wu L."/>
            <person name="Ma J."/>
        </authorList>
    </citation>
    <scope>NUCLEOTIDE SEQUENCE [LARGE SCALE GENOMIC DNA]</scope>
    <source>
        <strain evidence="4">KCTC 52925</strain>
    </source>
</reference>
<dbReference type="InterPro" id="IPR036291">
    <property type="entry name" value="NAD(P)-bd_dom_sf"/>
</dbReference>
<evidence type="ECO:0000313" key="4">
    <source>
        <dbReference type="Proteomes" id="UP001597438"/>
    </source>
</evidence>
<protein>
    <submittedName>
        <fullName evidence="3">NAD-dependent epimerase/dehydratase family protein</fullName>
    </submittedName>
</protein>
<keyword evidence="4" id="KW-1185">Reference proteome</keyword>
<gene>
    <name evidence="3" type="ORF">ACFSYS_12075</name>
</gene>
<dbReference type="SUPFAM" id="SSF51735">
    <property type="entry name" value="NAD(P)-binding Rossmann-fold domains"/>
    <property type="match status" value="1"/>
</dbReference>
<dbReference type="Proteomes" id="UP001597438">
    <property type="component" value="Unassembled WGS sequence"/>
</dbReference>
<evidence type="ECO:0000259" key="2">
    <source>
        <dbReference type="Pfam" id="PF01370"/>
    </source>
</evidence>
<feature type="region of interest" description="Disordered" evidence="1">
    <location>
        <begin position="1"/>
        <end position="20"/>
    </location>
</feature>
<accession>A0ABW5X6Z5</accession>
<sequence length="54" mass="6070">MHKIKKTSFSGSSCIYPNNAKQPMQESSLLTDELEYTNEPYAKAKIAGIRMCKS</sequence>
<comment type="caution">
    <text evidence="3">The sequence shown here is derived from an EMBL/GenBank/DDBJ whole genome shotgun (WGS) entry which is preliminary data.</text>
</comment>
<evidence type="ECO:0000313" key="3">
    <source>
        <dbReference type="EMBL" id="MFD2834025.1"/>
    </source>
</evidence>
<organism evidence="3 4">
    <name type="scientific">Christiangramia antarctica</name>
    <dbReference type="NCBI Taxonomy" id="2058158"/>
    <lineage>
        <taxon>Bacteria</taxon>
        <taxon>Pseudomonadati</taxon>
        <taxon>Bacteroidota</taxon>
        <taxon>Flavobacteriia</taxon>
        <taxon>Flavobacteriales</taxon>
        <taxon>Flavobacteriaceae</taxon>
        <taxon>Christiangramia</taxon>
    </lineage>
</organism>
<dbReference type="Gene3D" id="3.40.50.720">
    <property type="entry name" value="NAD(P)-binding Rossmann-like Domain"/>
    <property type="match status" value="1"/>
</dbReference>
<dbReference type="RefSeq" id="WP_251740803.1">
    <property type="nucleotide sequence ID" value="NZ_JBHUOJ010000027.1"/>
</dbReference>
<name>A0ABW5X6Z5_9FLAO</name>
<feature type="domain" description="NAD-dependent epimerase/dehydratase" evidence="2">
    <location>
        <begin position="3"/>
        <end position="53"/>
    </location>
</feature>
<dbReference type="EMBL" id="JBHUOJ010000027">
    <property type="protein sequence ID" value="MFD2834025.1"/>
    <property type="molecule type" value="Genomic_DNA"/>
</dbReference>
<dbReference type="Pfam" id="PF01370">
    <property type="entry name" value="Epimerase"/>
    <property type="match status" value="1"/>
</dbReference>
<feature type="compositionally biased region" description="Polar residues" evidence="1">
    <location>
        <begin position="7"/>
        <end position="20"/>
    </location>
</feature>
<dbReference type="InterPro" id="IPR001509">
    <property type="entry name" value="Epimerase_deHydtase"/>
</dbReference>